<keyword evidence="2" id="KW-1185">Reference proteome</keyword>
<gene>
    <name evidence="1" type="ORF">P171DRAFT_481075</name>
</gene>
<reference evidence="1" key="1">
    <citation type="journal article" date="2020" name="Stud. Mycol.">
        <title>101 Dothideomycetes genomes: a test case for predicting lifestyles and emergence of pathogens.</title>
        <authorList>
            <person name="Haridas S."/>
            <person name="Albert R."/>
            <person name="Binder M."/>
            <person name="Bloem J."/>
            <person name="Labutti K."/>
            <person name="Salamov A."/>
            <person name="Andreopoulos B."/>
            <person name="Baker S."/>
            <person name="Barry K."/>
            <person name="Bills G."/>
            <person name="Bluhm B."/>
            <person name="Cannon C."/>
            <person name="Castanera R."/>
            <person name="Culley D."/>
            <person name="Daum C."/>
            <person name="Ezra D."/>
            <person name="Gonzalez J."/>
            <person name="Henrissat B."/>
            <person name="Kuo A."/>
            <person name="Liang C."/>
            <person name="Lipzen A."/>
            <person name="Lutzoni F."/>
            <person name="Magnuson J."/>
            <person name="Mondo S."/>
            <person name="Nolan M."/>
            <person name="Ohm R."/>
            <person name="Pangilinan J."/>
            <person name="Park H.-J."/>
            <person name="Ramirez L."/>
            <person name="Alfaro M."/>
            <person name="Sun H."/>
            <person name="Tritt A."/>
            <person name="Yoshinaga Y."/>
            <person name="Zwiers L.-H."/>
            <person name="Turgeon B."/>
            <person name="Goodwin S."/>
            <person name="Spatafora J."/>
            <person name="Crous P."/>
            <person name="Grigoriev I."/>
        </authorList>
    </citation>
    <scope>NUCLEOTIDE SEQUENCE</scope>
    <source>
        <strain evidence="1">CBS 690.94</strain>
    </source>
</reference>
<dbReference type="EMBL" id="MU001494">
    <property type="protein sequence ID" value="KAF2450026.1"/>
    <property type="molecule type" value="Genomic_DNA"/>
</dbReference>
<evidence type="ECO:0000313" key="2">
    <source>
        <dbReference type="Proteomes" id="UP000799764"/>
    </source>
</evidence>
<dbReference type="AlphaFoldDB" id="A0A9P4PWE2"/>
<accession>A0A9P4PWE2</accession>
<name>A0A9P4PWE2_9PLEO</name>
<protein>
    <submittedName>
        <fullName evidence="1">Uncharacterized protein</fullName>
    </submittedName>
</protein>
<organism evidence="1 2">
    <name type="scientific">Karstenula rhodostoma CBS 690.94</name>
    <dbReference type="NCBI Taxonomy" id="1392251"/>
    <lineage>
        <taxon>Eukaryota</taxon>
        <taxon>Fungi</taxon>
        <taxon>Dikarya</taxon>
        <taxon>Ascomycota</taxon>
        <taxon>Pezizomycotina</taxon>
        <taxon>Dothideomycetes</taxon>
        <taxon>Pleosporomycetidae</taxon>
        <taxon>Pleosporales</taxon>
        <taxon>Massarineae</taxon>
        <taxon>Didymosphaeriaceae</taxon>
        <taxon>Karstenula</taxon>
    </lineage>
</organism>
<comment type="caution">
    <text evidence="1">The sequence shown here is derived from an EMBL/GenBank/DDBJ whole genome shotgun (WGS) entry which is preliminary data.</text>
</comment>
<proteinExistence type="predicted"/>
<evidence type="ECO:0000313" key="1">
    <source>
        <dbReference type="EMBL" id="KAF2450026.1"/>
    </source>
</evidence>
<dbReference type="Proteomes" id="UP000799764">
    <property type="component" value="Unassembled WGS sequence"/>
</dbReference>
<sequence>MDIPQTSATPPLLPTLLYPGFPKAMTKKFPKSMSIRNWRVLNSQHCICWNCMPKLWDQLANHITRFHPIIDNDESSYWPYEAFRKSCDIRAVIKFMVTHLESLTIDTLSAGQNDALSKLEMLREEFICTVYGERNWNQMPPLGSIADSINVLFFRGCLTGVTNYCWVTHDFDGNPQ</sequence>